<feature type="compositionally biased region" description="Acidic residues" evidence="1">
    <location>
        <begin position="560"/>
        <end position="574"/>
    </location>
</feature>
<feature type="region of interest" description="Disordered" evidence="1">
    <location>
        <begin position="558"/>
        <end position="596"/>
    </location>
</feature>
<dbReference type="AlphaFoldDB" id="A0A4R7JT98"/>
<dbReference type="Proteomes" id="UP000295830">
    <property type="component" value="Unassembled WGS sequence"/>
</dbReference>
<feature type="domain" description="FimV N-terminal" evidence="3">
    <location>
        <begin position="24"/>
        <end position="131"/>
    </location>
</feature>
<feature type="compositionally biased region" description="Acidic residues" evidence="1">
    <location>
        <begin position="1017"/>
        <end position="1030"/>
    </location>
</feature>
<feature type="compositionally biased region" description="Acidic residues" evidence="1">
    <location>
        <begin position="380"/>
        <end position="418"/>
    </location>
</feature>
<feature type="compositionally biased region" description="Polar residues" evidence="1">
    <location>
        <begin position="166"/>
        <end position="187"/>
    </location>
</feature>
<feature type="region of interest" description="Disordered" evidence="1">
    <location>
        <begin position="238"/>
        <end position="353"/>
    </location>
</feature>
<dbReference type="InterPro" id="IPR038440">
    <property type="entry name" value="FimV_C_sf"/>
</dbReference>
<gene>
    <name evidence="4" type="ORF">DES49_1638</name>
</gene>
<accession>A0A4R7JT98</accession>
<proteinExistence type="predicted"/>
<dbReference type="Gene3D" id="1.25.40.10">
    <property type="entry name" value="Tetratricopeptide repeat domain"/>
    <property type="match status" value="1"/>
</dbReference>
<keyword evidence="2" id="KW-0732">Signal</keyword>
<feature type="compositionally biased region" description="Gly residues" evidence="1">
    <location>
        <begin position="461"/>
        <end position="473"/>
    </location>
</feature>
<organism evidence="4 5">
    <name type="scientific">Halospina denitrificans</name>
    <dbReference type="NCBI Taxonomy" id="332522"/>
    <lineage>
        <taxon>Bacteria</taxon>
        <taxon>Pseudomonadati</taxon>
        <taxon>Pseudomonadota</taxon>
        <taxon>Gammaproteobacteria</taxon>
        <taxon>Halospina</taxon>
    </lineage>
</organism>
<feature type="region of interest" description="Disordered" evidence="1">
    <location>
        <begin position="128"/>
        <end position="187"/>
    </location>
</feature>
<feature type="region of interest" description="Disordered" evidence="1">
    <location>
        <begin position="675"/>
        <end position="1031"/>
    </location>
</feature>
<comment type="caution">
    <text evidence="4">The sequence shown here is derived from an EMBL/GenBank/DDBJ whole genome shotgun (WGS) entry which is preliminary data.</text>
</comment>
<evidence type="ECO:0000256" key="2">
    <source>
        <dbReference type="SAM" id="SignalP"/>
    </source>
</evidence>
<feature type="compositionally biased region" description="Basic and acidic residues" evidence="1">
    <location>
        <begin position="334"/>
        <end position="351"/>
    </location>
</feature>
<name>A0A4R7JT98_9GAMM</name>
<dbReference type="RefSeq" id="WP_133735902.1">
    <property type="nucleotide sequence ID" value="NZ_SOAX01000003.1"/>
</dbReference>
<feature type="compositionally biased region" description="Acidic residues" evidence="1">
    <location>
        <begin position="979"/>
        <end position="995"/>
    </location>
</feature>
<feature type="compositionally biased region" description="Acidic residues" evidence="1">
    <location>
        <begin position="434"/>
        <end position="447"/>
    </location>
</feature>
<dbReference type="OrthoDB" id="5298707at2"/>
<feature type="compositionally biased region" description="Low complexity" evidence="1">
    <location>
        <begin position="1064"/>
        <end position="1077"/>
    </location>
</feature>
<dbReference type="InterPro" id="IPR020012">
    <property type="entry name" value="LysM_FimV"/>
</dbReference>
<feature type="region of interest" description="Disordered" evidence="1">
    <location>
        <begin position="1058"/>
        <end position="1077"/>
    </location>
</feature>
<dbReference type="Pfam" id="PF25800">
    <property type="entry name" value="FimV_N"/>
    <property type="match status" value="1"/>
</dbReference>
<dbReference type="Gene3D" id="1.20.58.2200">
    <property type="match status" value="1"/>
</dbReference>
<feature type="chain" id="PRO_5020913935" evidence="2">
    <location>
        <begin position="24"/>
        <end position="1077"/>
    </location>
</feature>
<dbReference type="InterPro" id="IPR057840">
    <property type="entry name" value="FimV_N"/>
</dbReference>
<feature type="compositionally biased region" description="Acidic residues" evidence="1">
    <location>
        <begin position="736"/>
        <end position="754"/>
    </location>
</feature>
<feature type="compositionally biased region" description="Acidic residues" evidence="1">
    <location>
        <begin position="813"/>
        <end position="838"/>
    </location>
</feature>
<keyword evidence="5" id="KW-1185">Reference proteome</keyword>
<feature type="compositionally biased region" description="Gly residues" evidence="1">
    <location>
        <begin position="311"/>
        <end position="321"/>
    </location>
</feature>
<feature type="signal peptide" evidence="2">
    <location>
        <begin position="1"/>
        <end position="23"/>
    </location>
</feature>
<feature type="region of interest" description="Disordered" evidence="1">
    <location>
        <begin position="374"/>
        <end position="506"/>
    </location>
</feature>
<evidence type="ECO:0000313" key="4">
    <source>
        <dbReference type="EMBL" id="TDT41542.1"/>
    </source>
</evidence>
<feature type="compositionally biased region" description="Acidic residues" evidence="1">
    <location>
        <begin position="778"/>
        <end position="798"/>
    </location>
</feature>
<evidence type="ECO:0000256" key="1">
    <source>
        <dbReference type="SAM" id="MobiDB-lite"/>
    </source>
</evidence>
<evidence type="ECO:0000259" key="3">
    <source>
        <dbReference type="Pfam" id="PF25800"/>
    </source>
</evidence>
<dbReference type="SUPFAM" id="SSF48452">
    <property type="entry name" value="TPR-like"/>
    <property type="match status" value="1"/>
</dbReference>
<reference evidence="4 5" key="1">
    <citation type="submission" date="2019-03" db="EMBL/GenBank/DDBJ databases">
        <title>Genomic Encyclopedia of Type Strains, Phase IV (KMG-IV): sequencing the most valuable type-strain genomes for metagenomic binning, comparative biology and taxonomic classification.</title>
        <authorList>
            <person name="Goeker M."/>
        </authorList>
    </citation>
    <scope>NUCLEOTIDE SEQUENCE [LARGE SCALE GENOMIC DNA]</scope>
    <source>
        <strain evidence="4 5">DSM 15505</strain>
    </source>
</reference>
<evidence type="ECO:0000313" key="5">
    <source>
        <dbReference type="Proteomes" id="UP000295830"/>
    </source>
</evidence>
<dbReference type="NCBIfam" id="TIGR03505">
    <property type="entry name" value="FimV_core"/>
    <property type="match status" value="1"/>
</dbReference>
<dbReference type="InterPro" id="IPR020011">
    <property type="entry name" value="FimV_C"/>
</dbReference>
<protein>
    <submittedName>
        <fullName evidence="4">Pilus assembly protein FimV</fullName>
    </submittedName>
</protein>
<feature type="compositionally biased region" description="Acidic residues" evidence="1">
    <location>
        <begin position="879"/>
        <end position="900"/>
    </location>
</feature>
<dbReference type="NCBIfam" id="TIGR03504">
    <property type="entry name" value="FimV_Cterm"/>
    <property type="match status" value="1"/>
</dbReference>
<feature type="compositionally biased region" description="Low complexity" evidence="1">
    <location>
        <begin position="915"/>
        <end position="927"/>
    </location>
</feature>
<feature type="compositionally biased region" description="Acidic residues" evidence="1">
    <location>
        <begin position="705"/>
        <end position="729"/>
    </location>
</feature>
<feature type="compositionally biased region" description="Acidic residues" evidence="1">
    <location>
        <begin position="928"/>
        <end position="964"/>
    </location>
</feature>
<dbReference type="InterPro" id="IPR011990">
    <property type="entry name" value="TPR-like_helical_dom_sf"/>
</dbReference>
<dbReference type="EMBL" id="SOAX01000003">
    <property type="protein sequence ID" value="TDT41542.1"/>
    <property type="molecule type" value="Genomic_DNA"/>
</dbReference>
<sequence length="1077" mass="114166">MKVRKLAVALALAGGLSSGLAHAMGMGEGQILTRLNEPLRAEIELTRPGDVSMDQIKIGLASQEEFERFGIRRMGILSQLDFEITRDADNKLIVEVTTENPVREPFVKMLVELTWPNGRLMREYSFLVDPPKRSSGPEAAGPEGGGETGQTRASPPEPAERGSATEAAQTGSQPSQSDEYGPTSANDTLWSIAGRVNAPEGASRQQVMLALKDANPGAFVNDNINQLRKGQVLRFPSEQKIRSRSTQEAVREVMAQNEAYRSRRGDAASDAVVQDSPSDSTNQAAGSGAAGGGGSSDDELRILVADNESGNGEGDTAGMGDGEGDEALSAALEELDRAKRDRDELKSRLGDLEEQIDTMAQLIELKDDQLAELQQRLAEADEDAEIPEDLQANEEAAGDDEAASTDGTDTDETDEESERADPAAATGDNGPDPESGEAPEPETDDAGGGDSDTDRGEPSTGTGGDGAESGAEGGSEDQTETSAADTGAAADPDESSREQTGMAEAPTTVGGFFDRLVKEPMYQIGAGVLGILLLLVLWALARRNAAREKAFYDQVRDVSGDEEAHDVLDLEPEAEAPGGSENAGEETDSRAPESSDDVIADADVYMAYGRMDQASQHLEQAISKEPSRADLRLKLLEVYANTGDSDTFEKQYRELSALGDDKAIEKADALREQLGDAGEDLSIDDLAEQLKTGPGAESEATGADVENDDSFDFSALDEADELLSDDESSGESTSAETDEALEFEEDFGFDDEEPQQGSSESEGIDFEFSETESAPQPADEDVEDLGFSLDDLELEEPAVEAPAEQETSGESALDLELDEDSAIPDTGEFEDASDDEIPVADVGNGEGESGQPLAEEEPEPLTEINESIEREEAPSAAESEAEADTGSESFDESFLDELDAELDKVTEAESGSEGADTSTTEAPAEPEAAQEGETSGEELSDLELDVSEDDLGLMDELSGEESGETTEQASESSNQGEEGLLDTDLGDNSAEETLSDEEKAALEGTGPAQEESASGESGEDDEFDFLEGTDEAGTKLDLARAYVEMGDAEGARDILEEVSKEGSEQQQQEAQRLLAEL</sequence>
<feature type="compositionally biased region" description="Acidic residues" evidence="1">
    <location>
        <begin position="677"/>
        <end position="687"/>
    </location>
</feature>